<reference evidence="1 2" key="1">
    <citation type="submission" date="2020-08" db="EMBL/GenBank/DDBJ databases">
        <title>Genomic Encyclopedia of Type Strains, Phase IV (KMG-IV): sequencing the most valuable type-strain genomes for metagenomic binning, comparative biology and taxonomic classification.</title>
        <authorList>
            <person name="Goeker M."/>
        </authorList>
    </citation>
    <scope>NUCLEOTIDE SEQUENCE [LARGE SCALE GENOMIC DNA]</scope>
    <source>
        <strain evidence="1 2">DSM 21319</strain>
    </source>
</reference>
<comment type="caution">
    <text evidence="1">The sequence shown here is derived from an EMBL/GenBank/DDBJ whole genome shotgun (WGS) entry which is preliminary data.</text>
</comment>
<dbReference type="AlphaFoldDB" id="A0A7W7YT69"/>
<protein>
    <submittedName>
        <fullName evidence="1">Uncharacterized protein</fullName>
    </submittedName>
</protein>
<sequence>MIIVPAKENGPASVGALPDLGSIIPTKDMKMNEVTNTTAGPVAPDPLLQTIRLYQRGLLDFNALAVGDVDWSKIADETYGPHLQTLSEWDTPAATFEGAVEALRISLTEEDGVYGCDAADRMVRAAYAFLKEAAI</sequence>
<proteinExistence type="predicted"/>
<name>A0A7W7YT69_9HYPH</name>
<keyword evidence="2" id="KW-1185">Reference proteome</keyword>
<evidence type="ECO:0000313" key="2">
    <source>
        <dbReference type="Proteomes" id="UP000535406"/>
    </source>
</evidence>
<evidence type="ECO:0000313" key="1">
    <source>
        <dbReference type="EMBL" id="MBB5041876.1"/>
    </source>
</evidence>
<dbReference type="Proteomes" id="UP000535406">
    <property type="component" value="Unassembled WGS sequence"/>
</dbReference>
<gene>
    <name evidence="1" type="ORF">HNQ66_001259</name>
</gene>
<accession>A0A7W7YT69</accession>
<dbReference type="EMBL" id="JACHIK010000003">
    <property type="protein sequence ID" value="MBB5041876.1"/>
    <property type="molecule type" value="Genomic_DNA"/>
</dbReference>
<dbReference type="RefSeq" id="WP_184141954.1">
    <property type="nucleotide sequence ID" value="NZ_JACHIK010000003.1"/>
</dbReference>
<organism evidence="1 2">
    <name type="scientific">Shinella fusca</name>
    <dbReference type="NCBI Taxonomy" id="544480"/>
    <lineage>
        <taxon>Bacteria</taxon>
        <taxon>Pseudomonadati</taxon>
        <taxon>Pseudomonadota</taxon>
        <taxon>Alphaproteobacteria</taxon>
        <taxon>Hyphomicrobiales</taxon>
        <taxon>Rhizobiaceae</taxon>
        <taxon>Shinella</taxon>
    </lineage>
</organism>